<dbReference type="Gene3D" id="1.10.10.60">
    <property type="entry name" value="Homeodomain-like"/>
    <property type="match status" value="1"/>
</dbReference>
<dbReference type="RefSeq" id="WP_081890438.1">
    <property type="nucleotide sequence ID" value="NZ_FYEP01000005.1"/>
</dbReference>
<dbReference type="OrthoDB" id="58802at2"/>
<dbReference type="InterPro" id="IPR037171">
    <property type="entry name" value="NagB/RpiA_transferase-like"/>
</dbReference>
<evidence type="ECO:0000256" key="4">
    <source>
        <dbReference type="ARBA" id="ARBA00023163"/>
    </source>
</evidence>
<dbReference type="Pfam" id="PF04198">
    <property type="entry name" value="Sugar-bind"/>
    <property type="match status" value="1"/>
</dbReference>
<name>A0A081NZS4_9BACL</name>
<dbReference type="GO" id="GO:0030246">
    <property type="term" value="F:carbohydrate binding"/>
    <property type="evidence" value="ECO:0007669"/>
    <property type="project" value="InterPro"/>
</dbReference>
<evidence type="ECO:0000313" key="6">
    <source>
        <dbReference type="EMBL" id="KEQ23947.1"/>
    </source>
</evidence>
<dbReference type="InterPro" id="IPR007324">
    <property type="entry name" value="Sugar-bd_dom_put"/>
</dbReference>
<dbReference type="InterPro" id="IPR051054">
    <property type="entry name" value="SorC_transcr_regulators"/>
</dbReference>
<keyword evidence="2" id="KW-0805">Transcription regulation</keyword>
<dbReference type="Gene3D" id="3.40.50.1360">
    <property type="match status" value="1"/>
</dbReference>
<sequence>MEQEKLKKMIEAAKLYYLLDYSQQDIANKLEVSRPTVSRLLQQAKEEGIVEIRISDPTEDRKILSEQLEEKFGLKRALVASIPLFEDHVIKQYLGKLTADYLREIVQDGDIIGTIWGTTIYQVATHLEHKALKDVRIVQLKGGVSHSEKKTYASETLHLFGMAFDATPYQLPLPAIVDHVVVKQAIEADRHIRKLLDMGKQANIALFTVGVPRTDSLLFQLGYFTEQDMQLIADHAVGDIASRFFDKNGAICNETLNARTIGIELHELKTKDQSILIAGGLKKIEGIRGALKAQYANVLVTDQYTAKILLEQEG</sequence>
<dbReference type="PANTHER" id="PTHR34294:SF1">
    <property type="entry name" value="TRANSCRIPTIONAL REGULATOR LSRR"/>
    <property type="match status" value="1"/>
</dbReference>
<dbReference type="SUPFAM" id="SSF46785">
    <property type="entry name" value="Winged helix' DNA-binding domain"/>
    <property type="match status" value="1"/>
</dbReference>
<dbReference type="PROSITE" id="PS51063">
    <property type="entry name" value="HTH_CRP_2"/>
    <property type="match status" value="1"/>
</dbReference>
<gene>
    <name evidence="6" type="ORF">ET33_11740</name>
</gene>
<dbReference type="PANTHER" id="PTHR34294">
    <property type="entry name" value="TRANSCRIPTIONAL REGULATOR-RELATED"/>
    <property type="match status" value="1"/>
</dbReference>
<accession>A0A081NZS4</accession>
<dbReference type="GO" id="GO:0006355">
    <property type="term" value="P:regulation of DNA-templated transcription"/>
    <property type="evidence" value="ECO:0007669"/>
    <property type="project" value="InterPro"/>
</dbReference>
<dbReference type="SUPFAM" id="SSF100950">
    <property type="entry name" value="NagB/RpiA/CoA transferase-like"/>
    <property type="match status" value="1"/>
</dbReference>
<evidence type="ECO:0000256" key="1">
    <source>
        <dbReference type="ARBA" id="ARBA00010466"/>
    </source>
</evidence>
<evidence type="ECO:0000259" key="5">
    <source>
        <dbReference type="PROSITE" id="PS51063"/>
    </source>
</evidence>
<keyword evidence="7" id="KW-1185">Reference proteome</keyword>
<dbReference type="AlphaFoldDB" id="A0A081NZS4"/>
<reference evidence="6 7" key="1">
    <citation type="submission" date="2014-06" db="EMBL/GenBank/DDBJ databases">
        <title>Draft genome sequence of Paenibacillus sp. MSt1.</title>
        <authorList>
            <person name="Aw Y.K."/>
            <person name="Ong K.S."/>
            <person name="Gan H.M."/>
            <person name="Lee S.M."/>
        </authorList>
    </citation>
    <scope>NUCLEOTIDE SEQUENCE [LARGE SCALE GENOMIC DNA]</scope>
    <source>
        <strain evidence="6 7">MSt1</strain>
    </source>
</reference>
<organism evidence="6 7">
    <name type="scientific">Paenibacillus tyrfis</name>
    <dbReference type="NCBI Taxonomy" id="1501230"/>
    <lineage>
        <taxon>Bacteria</taxon>
        <taxon>Bacillati</taxon>
        <taxon>Bacillota</taxon>
        <taxon>Bacilli</taxon>
        <taxon>Bacillales</taxon>
        <taxon>Paenibacillaceae</taxon>
        <taxon>Paenibacillus</taxon>
    </lineage>
</organism>
<evidence type="ECO:0000313" key="7">
    <source>
        <dbReference type="Proteomes" id="UP000028123"/>
    </source>
</evidence>
<dbReference type="EMBL" id="JNVM01000018">
    <property type="protein sequence ID" value="KEQ23947.1"/>
    <property type="molecule type" value="Genomic_DNA"/>
</dbReference>
<dbReference type="InterPro" id="IPR012318">
    <property type="entry name" value="HTH_CRP"/>
</dbReference>
<comment type="similarity">
    <text evidence="1">Belongs to the SorC transcriptional regulatory family.</text>
</comment>
<evidence type="ECO:0000256" key="2">
    <source>
        <dbReference type="ARBA" id="ARBA00023015"/>
    </source>
</evidence>
<keyword evidence="4" id="KW-0804">Transcription</keyword>
<dbReference type="InterPro" id="IPR036390">
    <property type="entry name" value="WH_DNA-bd_sf"/>
</dbReference>
<protein>
    <submittedName>
        <fullName evidence="6">RNA polymerase sigma70</fullName>
    </submittedName>
</protein>
<dbReference type="Pfam" id="PF13545">
    <property type="entry name" value="HTH_Crp_2"/>
    <property type="match status" value="1"/>
</dbReference>
<feature type="domain" description="HTH crp-type" evidence="5">
    <location>
        <begin position="1"/>
        <end position="58"/>
    </location>
</feature>
<comment type="caution">
    <text evidence="6">The sequence shown here is derived from an EMBL/GenBank/DDBJ whole genome shotgun (WGS) entry which is preliminary data.</text>
</comment>
<keyword evidence="3" id="KW-0238">DNA-binding</keyword>
<proteinExistence type="inferred from homology"/>
<dbReference type="GO" id="GO:0003677">
    <property type="term" value="F:DNA binding"/>
    <property type="evidence" value="ECO:0007669"/>
    <property type="project" value="UniProtKB-KW"/>
</dbReference>
<dbReference type="Proteomes" id="UP000028123">
    <property type="component" value="Unassembled WGS sequence"/>
</dbReference>
<dbReference type="eggNOG" id="COG2390">
    <property type="taxonomic scope" value="Bacteria"/>
</dbReference>
<evidence type="ECO:0000256" key="3">
    <source>
        <dbReference type="ARBA" id="ARBA00023125"/>
    </source>
</evidence>